<dbReference type="InterPro" id="IPR050832">
    <property type="entry name" value="Bact_Acetyltransf"/>
</dbReference>
<evidence type="ECO:0000259" key="3">
    <source>
        <dbReference type="PROSITE" id="PS51186"/>
    </source>
</evidence>
<keyword evidence="1 4" id="KW-0808">Transferase</keyword>
<dbReference type="CDD" id="cd04301">
    <property type="entry name" value="NAT_SF"/>
    <property type="match status" value="1"/>
</dbReference>
<dbReference type="EMBL" id="QUSW01000007">
    <property type="protein sequence ID" value="RQP22389.1"/>
    <property type="molecule type" value="Genomic_DNA"/>
</dbReference>
<name>A0A3N7JMA6_9BURK</name>
<dbReference type="PROSITE" id="PS51186">
    <property type="entry name" value="GNAT"/>
    <property type="match status" value="1"/>
</dbReference>
<comment type="caution">
    <text evidence="4">The sequence shown here is derived from an EMBL/GenBank/DDBJ whole genome shotgun (WGS) entry which is preliminary data.</text>
</comment>
<dbReference type="Gene3D" id="3.40.630.30">
    <property type="match status" value="1"/>
</dbReference>
<evidence type="ECO:0000256" key="2">
    <source>
        <dbReference type="ARBA" id="ARBA00023315"/>
    </source>
</evidence>
<feature type="domain" description="N-acetyltransferase" evidence="3">
    <location>
        <begin position="5"/>
        <end position="154"/>
    </location>
</feature>
<dbReference type="SUPFAM" id="SSF55729">
    <property type="entry name" value="Acyl-CoA N-acyltransferases (Nat)"/>
    <property type="match status" value="1"/>
</dbReference>
<reference evidence="4 5" key="1">
    <citation type="submission" date="2018-08" db="EMBL/GenBank/DDBJ databases">
        <authorList>
            <person name="Khan S.A."/>
            <person name="Jeon C.O."/>
            <person name="Chun B.H."/>
            <person name="Jeong S.E."/>
        </authorList>
    </citation>
    <scope>NUCLEOTIDE SEQUENCE [LARGE SCALE GENOMIC DNA]</scope>
    <source>
        <strain evidence="4 5">S-16</strain>
    </source>
</reference>
<dbReference type="RefSeq" id="WP_124542608.1">
    <property type="nucleotide sequence ID" value="NZ_QUSW01000007.1"/>
</dbReference>
<dbReference type="OrthoDB" id="9803233at2"/>
<dbReference type="AlphaFoldDB" id="A0A3N7JMA6"/>
<evidence type="ECO:0000256" key="1">
    <source>
        <dbReference type="ARBA" id="ARBA00022679"/>
    </source>
</evidence>
<accession>A0A3N7JMA6</accession>
<reference evidence="4 5" key="2">
    <citation type="submission" date="2018-12" db="EMBL/GenBank/DDBJ databases">
        <title>Rhizobacter gummiphilus sp. nov., a rubber-degrading bacterium isolated from the soil of a botanical garden in Japan.</title>
        <authorList>
            <person name="Shunsuke S.S."/>
        </authorList>
    </citation>
    <scope>NUCLEOTIDE SEQUENCE [LARGE SCALE GENOMIC DNA]</scope>
    <source>
        <strain evidence="4 5">S-16</strain>
    </source>
</reference>
<proteinExistence type="predicted"/>
<dbReference type="Pfam" id="PF00583">
    <property type="entry name" value="Acetyltransf_1"/>
    <property type="match status" value="1"/>
</dbReference>
<dbReference type="InterPro" id="IPR000182">
    <property type="entry name" value="GNAT_dom"/>
</dbReference>
<keyword evidence="2" id="KW-0012">Acyltransferase</keyword>
<gene>
    <name evidence="4" type="ORF">DZC73_22305</name>
</gene>
<keyword evidence="5" id="KW-1185">Reference proteome</keyword>
<evidence type="ECO:0000313" key="4">
    <source>
        <dbReference type="EMBL" id="RQP22389.1"/>
    </source>
</evidence>
<dbReference type="Proteomes" id="UP000267464">
    <property type="component" value="Unassembled WGS sequence"/>
</dbReference>
<dbReference type="PANTHER" id="PTHR43877">
    <property type="entry name" value="AMINOALKYLPHOSPHONATE N-ACETYLTRANSFERASE-RELATED-RELATED"/>
    <property type="match status" value="1"/>
</dbReference>
<organism evidence="4 5">
    <name type="scientific">Piscinibacter terrae</name>
    <dbReference type="NCBI Taxonomy" id="2496871"/>
    <lineage>
        <taxon>Bacteria</taxon>
        <taxon>Pseudomonadati</taxon>
        <taxon>Pseudomonadota</taxon>
        <taxon>Betaproteobacteria</taxon>
        <taxon>Burkholderiales</taxon>
        <taxon>Sphaerotilaceae</taxon>
        <taxon>Piscinibacter</taxon>
    </lineage>
</organism>
<evidence type="ECO:0000313" key="5">
    <source>
        <dbReference type="Proteomes" id="UP000267464"/>
    </source>
</evidence>
<sequence length="155" mass="16977">MNPAPRIAPERADQPDVVALIEALDAYQKPMYPAESHHGVDIATLMQPNVLFVVARDEHGSAVGCAGLMLADGYGEIKRMYVDPASRGRGLGRALLDALEAMALARGCTLLRLETGPKQPEALRTYERQGFVRRGPFADYWDDPHSVFMEKALVG</sequence>
<dbReference type="PANTHER" id="PTHR43877:SF2">
    <property type="entry name" value="AMINOALKYLPHOSPHONATE N-ACETYLTRANSFERASE-RELATED"/>
    <property type="match status" value="1"/>
</dbReference>
<dbReference type="GO" id="GO:0016747">
    <property type="term" value="F:acyltransferase activity, transferring groups other than amino-acyl groups"/>
    <property type="evidence" value="ECO:0007669"/>
    <property type="project" value="InterPro"/>
</dbReference>
<protein>
    <submittedName>
        <fullName evidence="4">GNAT family N-acetyltransferase</fullName>
    </submittedName>
</protein>
<dbReference type="InterPro" id="IPR016181">
    <property type="entry name" value="Acyl_CoA_acyltransferase"/>
</dbReference>